<dbReference type="EC" id="3.1.1.29" evidence="4"/>
<dbReference type="Pfam" id="PF01195">
    <property type="entry name" value="Pept_tRNA_hydro"/>
    <property type="match status" value="1"/>
</dbReference>
<comment type="subunit">
    <text evidence="4">Monomer.</text>
</comment>
<comment type="subcellular location">
    <subcellularLocation>
        <location evidence="4">Cytoplasm</location>
    </subcellularLocation>
</comment>
<keyword evidence="3 4" id="KW-0694">RNA-binding</keyword>
<evidence type="ECO:0000313" key="5">
    <source>
        <dbReference type="EMBL" id="OGD64807.1"/>
    </source>
</evidence>
<dbReference type="InterPro" id="IPR036416">
    <property type="entry name" value="Pept_tRNA_hydro_sf"/>
</dbReference>
<dbReference type="Gene3D" id="3.40.50.1470">
    <property type="entry name" value="Peptidyl-tRNA hydrolase"/>
    <property type="match status" value="1"/>
</dbReference>
<dbReference type="EMBL" id="MEZX01000002">
    <property type="protein sequence ID" value="OGD64807.1"/>
    <property type="molecule type" value="Genomic_DNA"/>
</dbReference>
<dbReference type="SUPFAM" id="SSF53178">
    <property type="entry name" value="Peptidyl-tRNA hydrolase-like"/>
    <property type="match status" value="1"/>
</dbReference>
<reference evidence="5 6" key="1">
    <citation type="journal article" date="2016" name="Nat. Commun.">
        <title>Thousands of microbial genomes shed light on interconnected biogeochemical processes in an aquifer system.</title>
        <authorList>
            <person name="Anantharaman K."/>
            <person name="Brown C.T."/>
            <person name="Hug L.A."/>
            <person name="Sharon I."/>
            <person name="Castelle C.J."/>
            <person name="Probst A.J."/>
            <person name="Thomas B.C."/>
            <person name="Singh A."/>
            <person name="Wilkins M.J."/>
            <person name="Karaoz U."/>
            <person name="Brodie E.L."/>
            <person name="Williams K.H."/>
            <person name="Hubbard S.S."/>
            <person name="Banfield J.F."/>
        </authorList>
    </citation>
    <scope>NUCLEOTIDE SEQUENCE [LARGE SCALE GENOMIC DNA]</scope>
</reference>
<name>A0A1F5EBL7_9BACT</name>
<feature type="binding site" evidence="4">
    <location>
        <position position="14"/>
    </location>
    <ligand>
        <name>tRNA</name>
        <dbReference type="ChEBI" id="CHEBI:17843"/>
    </ligand>
</feature>
<dbReference type="HAMAP" id="MF_00083">
    <property type="entry name" value="Pept_tRNA_hydro_bact"/>
    <property type="match status" value="1"/>
</dbReference>
<comment type="caution">
    <text evidence="5">The sequence shown here is derived from an EMBL/GenBank/DDBJ whole genome shotgun (WGS) entry which is preliminary data.</text>
</comment>
<dbReference type="NCBIfam" id="TIGR00447">
    <property type="entry name" value="pth"/>
    <property type="match status" value="1"/>
</dbReference>
<keyword evidence="4" id="KW-0963">Cytoplasm</keyword>
<evidence type="ECO:0000256" key="1">
    <source>
        <dbReference type="ARBA" id="ARBA00022555"/>
    </source>
</evidence>
<comment type="function">
    <text evidence="4">Hydrolyzes ribosome-free peptidyl-tRNAs (with 1 or more amino acids incorporated), which drop off the ribosome during protein synthesis, or as a result of ribosome stalling.</text>
</comment>
<dbReference type="GO" id="GO:0072344">
    <property type="term" value="P:rescue of stalled ribosome"/>
    <property type="evidence" value="ECO:0007669"/>
    <property type="project" value="UniProtKB-UniRule"/>
</dbReference>
<evidence type="ECO:0000313" key="6">
    <source>
        <dbReference type="Proteomes" id="UP000177481"/>
    </source>
</evidence>
<dbReference type="STRING" id="1797471.A3A71_02055"/>
<dbReference type="GO" id="GO:0005737">
    <property type="term" value="C:cytoplasm"/>
    <property type="evidence" value="ECO:0007669"/>
    <property type="project" value="UniProtKB-SubCell"/>
</dbReference>
<dbReference type="AlphaFoldDB" id="A0A1F5EBL7"/>
<proteinExistence type="inferred from homology"/>
<evidence type="ECO:0000256" key="4">
    <source>
        <dbReference type="HAMAP-Rule" id="MF_00083"/>
    </source>
</evidence>
<protein>
    <recommendedName>
        <fullName evidence="4">Peptidyl-tRNA hydrolase</fullName>
        <shortName evidence="4">Pth</shortName>
        <ecNumber evidence="4">3.1.1.29</ecNumber>
    </recommendedName>
</protein>
<comment type="function">
    <text evidence="4">Catalyzes the release of premature peptidyl moieties from peptidyl-tRNA molecules trapped in stalled 50S ribosomal subunits, and thus maintains levels of free tRNAs and 50S ribosomes.</text>
</comment>
<keyword evidence="1 4" id="KW-0820">tRNA-binding</keyword>
<feature type="binding site" evidence="4">
    <location>
        <position position="63"/>
    </location>
    <ligand>
        <name>tRNA</name>
        <dbReference type="ChEBI" id="CHEBI:17843"/>
    </ligand>
</feature>
<dbReference type="Proteomes" id="UP000177481">
    <property type="component" value="Unassembled WGS sequence"/>
</dbReference>
<feature type="binding site" evidence="4">
    <location>
        <position position="61"/>
    </location>
    <ligand>
        <name>tRNA</name>
        <dbReference type="ChEBI" id="CHEBI:17843"/>
    </ligand>
</feature>
<dbReference type="PANTHER" id="PTHR17224">
    <property type="entry name" value="PEPTIDYL-TRNA HYDROLASE"/>
    <property type="match status" value="1"/>
</dbReference>
<dbReference type="PANTHER" id="PTHR17224:SF1">
    <property type="entry name" value="PEPTIDYL-TRNA HYDROLASE"/>
    <property type="match status" value="1"/>
</dbReference>
<feature type="binding site" evidence="4">
    <location>
        <position position="109"/>
    </location>
    <ligand>
        <name>tRNA</name>
        <dbReference type="ChEBI" id="CHEBI:17843"/>
    </ligand>
</feature>
<dbReference type="GO" id="GO:0004045">
    <property type="term" value="F:peptidyl-tRNA hydrolase activity"/>
    <property type="evidence" value="ECO:0007669"/>
    <property type="project" value="UniProtKB-UniRule"/>
</dbReference>
<accession>A0A1F5EBL7</accession>
<dbReference type="GO" id="GO:0000049">
    <property type="term" value="F:tRNA binding"/>
    <property type="evidence" value="ECO:0007669"/>
    <property type="project" value="UniProtKB-UniRule"/>
</dbReference>
<evidence type="ECO:0000256" key="2">
    <source>
        <dbReference type="ARBA" id="ARBA00022801"/>
    </source>
</evidence>
<comment type="similarity">
    <text evidence="4">Belongs to the PTH family.</text>
</comment>
<sequence>MIVIVGLGNPGQKYDKSRHNLGFVTIGATTNKLELELKKSKFTSTMYARGDDFELIAPLTYVNESGLAVAKVQQKHGVDINDIWVIHDDTEIPFGEVRVKRGGTSGGHNGIKSIDEAIGTDYWRIRVGVGRPENHEYDLADYVLAEFSAEESKLIPAIVDRVSDFLVQSIHNKELSAQTFNAKNEDK</sequence>
<organism evidence="5 6">
    <name type="scientific">Candidatus Berkelbacteria bacterium RIFCSPLOWO2_01_FULL_50_28</name>
    <dbReference type="NCBI Taxonomy" id="1797471"/>
    <lineage>
        <taxon>Bacteria</taxon>
        <taxon>Candidatus Berkelbacteria</taxon>
    </lineage>
</organism>
<feature type="site" description="Discriminates between blocked and unblocked aminoacyl-tRNA" evidence="4">
    <location>
        <position position="9"/>
    </location>
</feature>
<comment type="catalytic activity">
    <reaction evidence="4">
        <text>an N-acyl-L-alpha-aminoacyl-tRNA + H2O = an N-acyl-L-amino acid + a tRNA + H(+)</text>
        <dbReference type="Rhea" id="RHEA:54448"/>
        <dbReference type="Rhea" id="RHEA-COMP:10123"/>
        <dbReference type="Rhea" id="RHEA-COMP:13883"/>
        <dbReference type="ChEBI" id="CHEBI:15377"/>
        <dbReference type="ChEBI" id="CHEBI:15378"/>
        <dbReference type="ChEBI" id="CHEBI:59874"/>
        <dbReference type="ChEBI" id="CHEBI:78442"/>
        <dbReference type="ChEBI" id="CHEBI:138191"/>
        <dbReference type="EC" id="3.1.1.29"/>
    </reaction>
</comment>
<dbReference type="CDD" id="cd00462">
    <property type="entry name" value="PTH"/>
    <property type="match status" value="1"/>
</dbReference>
<feature type="site" description="Stabilizes the basic form of H active site to accept a proton" evidence="4">
    <location>
        <position position="88"/>
    </location>
</feature>
<dbReference type="GO" id="GO:0006515">
    <property type="term" value="P:protein quality control for misfolded or incompletely synthesized proteins"/>
    <property type="evidence" value="ECO:0007669"/>
    <property type="project" value="UniProtKB-UniRule"/>
</dbReference>
<feature type="active site" description="Proton acceptor" evidence="4">
    <location>
        <position position="19"/>
    </location>
</feature>
<dbReference type="InterPro" id="IPR001328">
    <property type="entry name" value="Pept_tRNA_hydro"/>
</dbReference>
<evidence type="ECO:0000256" key="3">
    <source>
        <dbReference type="ARBA" id="ARBA00022884"/>
    </source>
</evidence>
<gene>
    <name evidence="4" type="primary">pth</name>
    <name evidence="5" type="ORF">A3A71_02055</name>
</gene>
<keyword evidence="2 4" id="KW-0378">Hydrolase</keyword>